<feature type="domain" description="C-type lectin" evidence="3">
    <location>
        <begin position="174"/>
        <end position="295"/>
    </location>
</feature>
<dbReference type="SUPFAM" id="SSF57302">
    <property type="entry name" value="Snake toxin-like"/>
    <property type="match status" value="1"/>
</dbReference>
<keyword evidence="1" id="KW-0472">Membrane</keyword>
<gene>
    <name evidence="4" type="ORF">MGAL_10B035457</name>
</gene>
<dbReference type="SUPFAM" id="SSF56436">
    <property type="entry name" value="C-type lectin-like"/>
    <property type="match status" value="1"/>
</dbReference>
<reference evidence="4" key="1">
    <citation type="submission" date="2018-11" db="EMBL/GenBank/DDBJ databases">
        <authorList>
            <person name="Alioto T."/>
            <person name="Alioto T."/>
        </authorList>
    </citation>
    <scope>NUCLEOTIDE SEQUENCE</scope>
</reference>
<dbReference type="InterPro" id="IPR001304">
    <property type="entry name" value="C-type_lectin-like"/>
</dbReference>
<evidence type="ECO:0000256" key="1">
    <source>
        <dbReference type="ARBA" id="ARBA00022989"/>
    </source>
</evidence>
<protein>
    <recommendedName>
        <fullName evidence="3">C-type lectin domain-containing protein</fullName>
    </recommendedName>
</protein>
<dbReference type="GO" id="GO:0038023">
    <property type="term" value="F:signaling receptor activity"/>
    <property type="evidence" value="ECO:0007669"/>
    <property type="project" value="TreeGrafter"/>
</dbReference>
<dbReference type="PANTHER" id="PTHR46784:SF1">
    <property type="entry name" value="KILLER CELL LECTIN-LIKE RECEPTOR SUBFAMILY B MEMBER 1"/>
    <property type="match status" value="1"/>
</dbReference>
<keyword evidence="1" id="KW-0812">Transmembrane</keyword>
<dbReference type="InterPro" id="IPR051527">
    <property type="entry name" value="KLR_subfamily_B"/>
</dbReference>
<dbReference type="OrthoDB" id="6122767at2759"/>
<dbReference type="InterPro" id="IPR016187">
    <property type="entry name" value="CTDL_fold"/>
</dbReference>
<dbReference type="GO" id="GO:0009986">
    <property type="term" value="C:cell surface"/>
    <property type="evidence" value="ECO:0007669"/>
    <property type="project" value="TreeGrafter"/>
</dbReference>
<evidence type="ECO:0000313" key="5">
    <source>
        <dbReference type="Proteomes" id="UP000596742"/>
    </source>
</evidence>
<organism evidence="4 5">
    <name type="scientific">Mytilus galloprovincialis</name>
    <name type="common">Mediterranean mussel</name>
    <dbReference type="NCBI Taxonomy" id="29158"/>
    <lineage>
        <taxon>Eukaryota</taxon>
        <taxon>Metazoa</taxon>
        <taxon>Spiralia</taxon>
        <taxon>Lophotrochozoa</taxon>
        <taxon>Mollusca</taxon>
        <taxon>Bivalvia</taxon>
        <taxon>Autobranchia</taxon>
        <taxon>Pteriomorphia</taxon>
        <taxon>Mytilida</taxon>
        <taxon>Mytiloidea</taxon>
        <taxon>Mytilidae</taxon>
        <taxon>Mytilinae</taxon>
        <taxon>Mytilus</taxon>
    </lineage>
</organism>
<accession>A0A8B6GBJ6</accession>
<dbReference type="Pfam" id="PF00087">
    <property type="entry name" value="Toxin_TOLIP"/>
    <property type="match status" value="1"/>
</dbReference>
<keyword evidence="2" id="KW-1015">Disulfide bond</keyword>
<dbReference type="InterPro" id="IPR035076">
    <property type="entry name" value="Toxin/TOLIP"/>
</dbReference>
<dbReference type="PROSITE" id="PS50041">
    <property type="entry name" value="C_TYPE_LECTIN_2"/>
    <property type="match status" value="1"/>
</dbReference>
<comment type="caution">
    <text evidence="4">The sequence shown here is derived from an EMBL/GenBank/DDBJ whole genome shotgun (WGS) entry which is preliminary data.</text>
</comment>
<dbReference type="InterPro" id="IPR016186">
    <property type="entry name" value="C-type_lectin-like/link_sf"/>
</dbReference>
<sequence length="296" mass="33537">MRWKQTGLRCFRCEDLRDASLCTVVDVCPNADQVCVTVKDLNDNCQISYRLGCVKKEVCDGPLMSVFKHSCCTSDYCNAYNLDDTTTSKQISTSTVQSMLTKEGAAIITTTEAKTNGTEAITIRTESTTIGTETTTFRTEATTSRTEAITTANNFTHQITLQTFNCSGHSFYQWHGQCYYITTHSTPWGVNRNGHHKDPCIGHNMHMVVIDHNEEHNAIVDFVRHKIHYQGQVWLGASFSWDHNQRWHWTNGVGISAHDSHWQSQGEERQHQCLALSGSKWASISCSHHQKHLCEY</sequence>
<evidence type="ECO:0000256" key="2">
    <source>
        <dbReference type="ARBA" id="ARBA00023157"/>
    </source>
</evidence>
<proteinExistence type="predicted"/>
<dbReference type="Proteomes" id="UP000596742">
    <property type="component" value="Unassembled WGS sequence"/>
</dbReference>
<name>A0A8B6GBJ6_MYTGA</name>
<dbReference type="Gene3D" id="2.10.60.10">
    <property type="entry name" value="CD59"/>
    <property type="match status" value="1"/>
</dbReference>
<dbReference type="Gene3D" id="3.10.100.10">
    <property type="entry name" value="Mannose-Binding Protein A, subunit A"/>
    <property type="match status" value="1"/>
</dbReference>
<evidence type="ECO:0000259" key="3">
    <source>
        <dbReference type="PROSITE" id="PS50041"/>
    </source>
</evidence>
<dbReference type="AlphaFoldDB" id="A0A8B6GBJ6"/>
<dbReference type="EMBL" id="UYJE01008158">
    <property type="protein sequence ID" value="VDI61618.1"/>
    <property type="molecule type" value="Genomic_DNA"/>
</dbReference>
<dbReference type="GO" id="GO:0005886">
    <property type="term" value="C:plasma membrane"/>
    <property type="evidence" value="ECO:0007669"/>
    <property type="project" value="TreeGrafter"/>
</dbReference>
<dbReference type="InterPro" id="IPR045860">
    <property type="entry name" value="Snake_toxin-like_sf"/>
</dbReference>
<evidence type="ECO:0000313" key="4">
    <source>
        <dbReference type="EMBL" id="VDI61618.1"/>
    </source>
</evidence>
<keyword evidence="5" id="KW-1185">Reference proteome</keyword>
<keyword evidence="1" id="KW-1133">Transmembrane helix</keyword>
<dbReference type="SMART" id="SM00034">
    <property type="entry name" value="CLECT"/>
    <property type="match status" value="1"/>
</dbReference>
<dbReference type="PANTHER" id="PTHR46784">
    <property type="entry name" value="KILLER CELL LECTIN-LIKE RECEPTOR SUBFAMILY B MEMBER 1"/>
    <property type="match status" value="1"/>
</dbReference>